<reference evidence="1 2" key="1">
    <citation type="submission" date="2014-02" db="EMBL/GenBank/DDBJ databases">
        <authorList>
            <person name="Genoscope - CEA"/>
        </authorList>
    </citation>
    <scope>NUCLEOTIDE SEQUENCE [LARGE SCALE GENOMIC DNA]</scope>
    <source>
        <strain evidence="1 2">PCC 8005</strain>
    </source>
</reference>
<organism evidence="1 2">
    <name type="scientific">Limnospira indica PCC 8005</name>
    <dbReference type="NCBI Taxonomy" id="376219"/>
    <lineage>
        <taxon>Bacteria</taxon>
        <taxon>Bacillati</taxon>
        <taxon>Cyanobacteriota</taxon>
        <taxon>Cyanophyceae</taxon>
        <taxon>Oscillatoriophycideae</taxon>
        <taxon>Oscillatoriales</taxon>
        <taxon>Sirenicapillariaceae</taxon>
        <taxon>Limnospira</taxon>
    </lineage>
</organism>
<protein>
    <submittedName>
        <fullName evidence="1">Uncharacterized protein</fullName>
    </submittedName>
</protein>
<accession>A0A9P1KFP1</accession>
<dbReference type="AlphaFoldDB" id="A0A9P1KFP1"/>
<keyword evidence="2" id="KW-1185">Reference proteome</keyword>
<evidence type="ECO:0000313" key="1">
    <source>
        <dbReference type="EMBL" id="CDM95935.1"/>
    </source>
</evidence>
<dbReference type="Proteomes" id="UP000032946">
    <property type="component" value="Chromosome"/>
</dbReference>
<sequence length="63" mass="7191">MSEDYLDYRLIRDSLADELEEIIVDGALGEQIESICRACAVLSYPIRMFNSQLLLALFAHLSR</sequence>
<gene>
    <name evidence="1" type="ORF">ARTHRO_40341</name>
</gene>
<name>A0A9P1KFP1_9CYAN</name>
<evidence type="ECO:0000313" key="2">
    <source>
        <dbReference type="Proteomes" id="UP000032946"/>
    </source>
</evidence>
<proteinExistence type="predicted"/>
<dbReference type="EMBL" id="FO818640">
    <property type="protein sequence ID" value="CDM95935.1"/>
    <property type="molecule type" value="Genomic_DNA"/>
</dbReference>